<dbReference type="RefSeq" id="WP_213514510.1">
    <property type="nucleotide sequence ID" value="NZ_BOSE01000003.1"/>
</dbReference>
<name>A0A920CXE2_9BACL</name>
<gene>
    <name evidence="1" type="ORF">J40TS1_18770</name>
</gene>
<dbReference type="Proteomes" id="UP000683139">
    <property type="component" value="Unassembled WGS sequence"/>
</dbReference>
<reference evidence="1" key="1">
    <citation type="submission" date="2021-03" db="EMBL/GenBank/DDBJ databases">
        <title>Antimicrobial resistance genes in bacteria isolated from Japanese honey, and their potential for conferring macrolide and lincosamide resistance in the American foulbrood pathogen Paenibacillus larvae.</title>
        <authorList>
            <person name="Okamoto M."/>
            <person name="Kumagai M."/>
            <person name="Kanamori H."/>
            <person name="Takamatsu D."/>
        </authorList>
    </citation>
    <scope>NUCLEOTIDE SEQUENCE</scope>
    <source>
        <strain evidence="1">J40TS1</strain>
    </source>
</reference>
<dbReference type="AlphaFoldDB" id="A0A920CXE2"/>
<protein>
    <submittedName>
        <fullName evidence="1">Uncharacterized protein</fullName>
    </submittedName>
</protein>
<comment type="caution">
    <text evidence="1">The sequence shown here is derived from an EMBL/GenBank/DDBJ whole genome shotgun (WGS) entry which is preliminary data.</text>
</comment>
<evidence type="ECO:0000313" key="2">
    <source>
        <dbReference type="Proteomes" id="UP000683139"/>
    </source>
</evidence>
<dbReference type="EMBL" id="BOSE01000003">
    <property type="protein sequence ID" value="GIP16235.1"/>
    <property type="molecule type" value="Genomic_DNA"/>
</dbReference>
<organism evidence="1 2">
    <name type="scientific">Paenibacillus montaniterrae</name>
    <dbReference type="NCBI Taxonomy" id="429341"/>
    <lineage>
        <taxon>Bacteria</taxon>
        <taxon>Bacillati</taxon>
        <taxon>Bacillota</taxon>
        <taxon>Bacilli</taxon>
        <taxon>Bacillales</taxon>
        <taxon>Paenibacillaceae</taxon>
        <taxon>Paenibacillus</taxon>
    </lineage>
</organism>
<proteinExistence type="predicted"/>
<accession>A0A920CXE2</accession>
<sequence length="405" mass="46015">MEHKQRLWMVDSKSLYNESLYNKSTSKRLVAHPAQRPSPVWNMQQLIGNAAMQSFWVKFAALTAGQQQSFWLNLSRSSSLAQAGDLVHWLRVMERLGQIELRPNEPLREGDVARLGVQAPPYAGSFNGLLSPYRTLWQWLSYKGNKQGQQQLLRRLDQLSLPAKQLLLYRLANKAALSVSSLSASLTIKQHEQEWLDWARIKQQLQRLEALSEQHIQQQLEQTQQAADASRADHSMTEYDELEEEQLIENEGGAPWQALLTSGLTDSMKGEQEKLFSALHDPEQLSRLLFNASLSTKQQAAPVSGRQLADRLLQVEHAAAGKRAGLREKRVKQLGFASIRDLLLLTIAALVEQFEQKARKQKDARYIALLRRMQLMQGNAMPSKQQLRQALQDQLLGAAQSLRQL</sequence>
<evidence type="ECO:0000313" key="1">
    <source>
        <dbReference type="EMBL" id="GIP16235.1"/>
    </source>
</evidence>
<keyword evidence="2" id="KW-1185">Reference proteome</keyword>